<keyword evidence="3" id="KW-1185">Reference proteome</keyword>
<dbReference type="PANTHER" id="PTHR43233">
    <property type="entry name" value="FAMILY N-ACETYLTRANSFERASE, PUTATIVE (AFU_ORTHOLOGUE AFUA_6G03350)-RELATED"/>
    <property type="match status" value="1"/>
</dbReference>
<dbReference type="InterPro" id="IPR016181">
    <property type="entry name" value="Acyl_CoA_acyltransferase"/>
</dbReference>
<gene>
    <name evidence="2" type="ORF">D3Z33_01660</name>
</gene>
<reference evidence="2 3" key="1">
    <citation type="submission" date="2018-08" db="EMBL/GenBank/DDBJ databases">
        <title>Murine metabolic-syndrome-specific gut microbial biobank.</title>
        <authorList>
            <person name="Liu C."/>
        </authorList>
    </citation>
    <scope>NUCLEOTIDE SEQUENCE [LARGE SCALE GENOMIC DNA]</scope>
    <source>
        <strain evidence="2 3">583</strain>
    </source>
</reference>
<dbReference type="InterPro" id="IPR000182">
    <property type="entry name" value="GNAT_dom"/>
</dbReference>
<dbReference type="Proteomes" id="UP000467132">
    <property type="component" value="Unassembled WGS sequence"/>
</dbReference>
<organism evidence="2 3">
    <name type="scientific">Senegalia massiliensis</name>
    <dbReference type="NCBI Taxonomy" id="1720316"/>
    <lineage>
        <taxon>Bacteria</taxon>
        <taxon>Bacillati</taxon>
        <taxon>Bacillota</taxon>
        <taxon>Clostridia</taxon>
        <taxon>Eubacteriales</taxon>
        <taxon>Clostridiaceae</taxon>
        <taxon>Senegalia</taxon>
    </lineage>
</organism>
<accession>A0A845QRY1</accession>
<dbReference type="PANTHER" id="PTHR43233:SF1">
    <property type="entry name" value="FAMILY N-ACETYLTRANSFERASE, PUTATIVE (AFU_ORTHOLOGUE AFUA_6G03350)-RELATED"/>
    <property type="match status" value="1"/>
</dbReference>
<comment type="caution">
    <text evidence="2">The sequence shown here is derived from an EMBL/GenBank/DDBJ whole genome shotgun (WGS) entry which is preliminary data.</text>
</comment>
<sequence>MVKINMERINIITDNLKNKILKFLYHDEIYNTILIDLIQNNINDIGELYINKTQERITDILHIKNDGNSYLTNFSYTNKIGLKDIAFKINELNYKRILLSGKMADVKDIIRILGYKRNITPNIFYNLNQDKYKNINKRYKTKVRLANFRDKDLEIIKKFTVSFLEAETEEEIKSVTNNEKILEKVKMGVYILYYENKPIGMARFIGKTRKFAEITSVYIDKDYRNKGLGKELIGHMIDTAIREYKNPILVTSVLNKSAMKTYESMGFERQLDYAYEFLT</sequence>
<dbReference type="EMBL" id="QXXA01000003">
    <property type="protein sequence ID" value="NBI05557.1"/>
    <property type="molecule type" value="Genomic_DNA"/>
</dbReference>
<dbReference type="SUPFAM" id="SSF55729">
    <property type="entry name" value="Acyl-CoA N-acyltransferases (Nat)"/>
    <property type="match status" value="1"/>
</dbReference>
<feature type="domain" description="N-acetyltransferase" evidence="1">
    <location>
        <begin position="143"/>
        <end position="279"/>
    </location>
</feature>
<name>A0A845QRY1_9CLOT</name>
<dbReference type="GO" id="GO:0016747">
    <property type="term" value="F:acyltransferase activity, transferring groups other than amino-acyl groups"/>
    <property type="evidence" value="ECO:0007669"/>
    <property type="project" value="InterPro"/>
</dbReference>
<dbReference type="InterPro" id="IPR053144">
    <property type="entry name" value="Acetyltransferase_Butenolide"/>
</dbReference>
<keyword evidence="2" id="KW-0808">Transferase</keyword>
<dbReference type="Gene3D" id="3.40.630.30">
    <property type="match status" value="1"/>
</dbReference>
<dbReference type="Pfam" id="PF00583">
    <property type="entry name" value="Acetyltransf_1"/>
    <property type="match status" value="1"/>
</dbReference>
<dbReference type="PROSITE" id="PS51186">
    <property type="entry name" value="GNAT"/>
    <property type="match status" value="1"/>
</dbReference>
<evidence type="ECO:0000313" key="2">
    <source>
        <dbReference type="EMBL" id="NBI05557.1"/>
    </source>
</evidence>
<evidence type="ECO:0000313" key="3">
    <source>
        <dbReference type="Proteomes" id="UP000467132"/>
    </source>
</evidence>
<proteinExistence type="predicted"/>
<protein>
    <submittedName>
        <fullName evidence="2">GNAT family N-acetyltransferase</fullName>
    </submittedName>
</protein>
<dbReference type="AlphaFoldDB" id="A0A845QRY1"/>
<dbReference type="CDD" id="cd04301">
    <property type="entry name" value="NAT_SF"/>
    <property type="match status" value="1"/>
</dbReference>
<evidence type="ECO:0000259" key="1">
    <source>
        <dbReference type="PROSITE" id="PS51186"/>
    </source>
</evidence>